<dbReference type="Proteomes" id="UP000658390">
    <property type="component" value="Unassembled WGS sequence"/>
</dbReference>
<keyword evidence="2" id="KW-0472">Membrane</keyword>
<accession>A0A8I1K6W3</accession>
<keyword evidence="2" id="KW-1133">Transmembrane helix</keyword>
<comment type="caution">
    <text evidence="3">The sequence shown here is derived from an EMBL/GenBank/DDBJ whole genome shotgun (WGS) entry which is preliminary data.</text>
</comment>
<dbReference type="AlphaFoldDB" id="A0A8I1K6W3"/>
<organism evidence="3 4">
    <name type="scientific">Pseudomonas psychrophila</name>
    <dbReference type="NCBI Taxonomy" id="122355"/>
    <lineage>
        <taxon>Bacteria</taxon>
        <taxon>Pseudomonadati</taxon>
        <taxon>Pseudomonadota</taxon>
        <taxon>Gammaproteobacteria</taxon>
        <taxon>Pseudomonadales</taxon>
        <taxon>Pseudomonadaceae</taxon>
        <taxon>Pseudomonas</taxon>
    </lineage>
</organism>
<proteinExistence type="predicted"/>
<name>A0A8I1K6W3_9PSED</name>
<evidence type="ECO:0000313" key="4">
    <source>
        <dbReference type="Proteomes" id="UP000658390"/>
    </source>
</evidence>
<feature type="region of interest" description="Disordered" evidence="1">
    <location>
        <begin position="68"/>
        <end position="132"/>
    </location>
</feature>
<keyword evidence="2" id="KW-0812">Transmembrane</keyword>
<gene>
    <name evidence="3" type="ORF">JFT45_22185</name>
</gene>
<reference evidence="3" key="1">
    <citation type="submission" date="2020-12" db="EMBL/GenBank/DDBJ databases">
        <title>Antibiotic resistance and phylogeny of Pseudomonas spp. isolated over three decades from chicken meat in the Norwegian food chain.</title>
        <authorList>
            <person name="Moen B."/>
        </authorList>
    </citation>
    <scope>NUCLEOTIDE SEQUENCE</scope>
    <source>
        <strain evidence="3">MF6762</strain>
    </source>
</reference>
<dbReference type="RefSeq" id="WP_198822859.1">
    <property type="nucleotide sequence ID" value="NZ_JAEKCZ010000026.1"/>
</dbReference>
<feature type="compositionally biased region" description="Basic and acidic residues" evidence="1">
    <location>
        <begin position="68"/>
        <end position="95"/>
    </location>
</feature>
<evidence type="ECO:0000313" key="3">
    <source>
        <dbReference type="EMBL" id="MBJ2259214.1"/>
    </source>
</evidence>
<dbReference type="EMBL" id="JAEKCZ010000026">
    <property type="protein sequence ID" value="MBJ2259214.1"/>
    <property type="molecule type" value="Genomic_DNA"/>
</dbReference>
<protein>
    <submittedName>
        <fullName evidence="3">Uncharacterized protein</fullName>
    </submittedName>
</protein>
<evidence type="ECO:0000256" key="2">
    <source>
        <dbReference type="SAM" id="Phobius"/>
    </source>
</evidence>
<feature type="compositionally biased region" description="Polar residues" evidence="1">
    <location>
        <begin position="110"/>
        <end position="128"/>
    </location>
</feature>
<feature type="transmembrane region" description="Helical" evidence="2">
    <location>
        <begin position="36"/>
        <end position="57"/>
    </location>
</feature>
<evidence type="ECO:0000256" key="1">
    <source>
        <dbReference type="SAM" id="MobiDB-lite"/>
    </source>
</evidence>
<sequence length="184" mass="20182">MSKFKLSPSQTICLALVVIGLTLVLCSGRSHLGILIPISIGIFMPFYSLAYTGTFTYSPKTKKIEKTNQTIKREVQTPKIDQSRKTPEYKTKEYDLSDIPNPPKRKVDRPTSSLPYGNGLSTGKQVTKASPPRCALLGPKPAIQSDNSKPEPPVGATLPLFNNAQTTAANEVEEVFIQQDSIFL</sequence>